<dbReference type="AlphaFoldDB" id="A0A5N0VHH1"/>
<dbReference type="InterPro" id="IPR001647">
    <property type="entry name" value="HTH_TetR"/>
</dbReference>
<dbReference type="PROSITE" id="PS01081">
    <property type="entry name" value="HTH_TETR_1"/>
    <property type="match status" value="1"/>
</dbReference>
<dbReference type="InterPro" id="IPR050109">
    <property type="entry name" value="HTH-type_TetR-like_transc_reg"/>
</dbReference>
<dbReference type="GO" id="GO:0000976">
    <property type="term" value="F:transcription cis-regulatory region binding"/>
    <property type="evidence" value="ECO:0007669"/>
    <property type="project" value="TreeGrafter"/>
</dbReference>
<gene>
    <name evidence="7" type="ORF">FPZ12_006365</name>
</gene>
<sequence length="196" mass="21748">MPKIVDPESRRADVADALFRLAAREGLHRVSLRTVAAEAGLNVGSVRHYFESQAELMRFAMRSMIDRVSARVRQRVEALGDPAELTARERKKAAAELLCELLPLDEQRRAEVTVFLEFAIAARTDPTLADLAREADEGTRALVRRVLAASEVDDRELEVRRLTALLDGLSFDGVLHPDSLTPRQAAAVVRSHLDSL</sequence>
<proteinExistence type="predicted"/>
<keyword evidence="3 5" id="KW-0238">DNA-binding</keyword>
<feature type="DNA-binding region" description="H-T-H motif" evidence="5">
    <location>
        <begin position="31"/>
        <end position="50"/>
    </location>
</feature>
<keyword evidence="4" id="KW-0804">Transcription</keyword>
<keyword evidence="8" id="KW-1185">Reference proteome</keyword>
<comment type="caution">
    <text evidence="7">The sequence shown here is derived from an EMBL/GenBank/DDBJ whole genome shotgun (WGS) entry which is preliminary data.</text>
</comment>
<keyword evidence="1" id="KW-0678">Repressor</keyword>
<feature type="domain" description="HTH tetR-type" evidence="6">
    <location>
        <begin position="8"/>
        <end position="68"/>
    </location>
</feature>
<evidence type="ECO:0000256" key="3">
    <source>
        <dbReference type="ARBA" id="ARBA00023125"/>
    </source>
</evidence>
<dbReference type="OrthoDB" id="9816296at2"/>
<evidence type="ECO:0000313" key="7">
    <source>
        <dbReference type="EMBL" id="KAA9164884.1"/>
    </source>
</evidence>
<evidence type="ECO:0000313" key="8">
    <source>
        <dbReference type="Proteomes" id="UP000319769"/>
    </source>
</evidence>
<reference evidence="7" key="1">
    <citation type="submission" date="2019-09" db="EMBL/GenBank/DDBJ databases">
        <authorList>
            <person name="Teo W.F.A."/>
            <person name="Duangmal K."/>
        </authorList>
    </citation>
    <scope>NUCLEOTIDE SEQUENCE [LARGE SCALE GENOMIC DNA]</scope>
    <source>
        <strain evidence="7">K81G1</strain>
    </source>
</reference>
<dbReference type="Gene3D" id="1.10.357.10">
    <property type="entry name" value="Tetracycline Repressor, domain 2"/>
    <property type="match status" value="1"/>
</dbReference>
<dbReference type="InterPro" id="IPR023772">
    <property type="entry name" value="DNA-bd_HTH_TetR-type_CS"/>
</dbReference>
<organism evidence="7 8">
    <name type="scientific">Amycolatopsis acidicola</name>
    <dbReference type="NCBI Taxonomy" id="2596893"/>
    <lineage>
        <taxon>Bacteria</taxon>
        <taxon>Bacillati</taxon>
        <taxon>Actinomycetota</taxon>
        <taxon>Actinomycetes</taxon>
        <taxon>Pseudonocardiales</taxon>
        <taxon>Pseudonocardiaceae</taxon>
        <taxon>Amycolatopsis</taxon>
    </lineage>
</organism>
<evidence type="ECO:0000256" key="4">
    <source>
        <dbReference type="ARBA" id="ARBA00023163"/>
    </source>
</evidence>
<dbReference type="Pfam" id="PF00440">
    <property type="entry name" value="TetR_N"/>
    <property type="match status" value="1"/>
</dbReference>
<keyword evidence="2" id="KW-0805">Transcription regulation</keyword>
<accession>A0A5N0VHH1</accession>
<evidence type="ECO:0000256" key="2">
    <source>
        <dbReference type="ARBA" id="ARBA00023015"/>
    </source>
</evidence>
<name>A0A5N0VHH1_9PSEU</name>
<dbReference type="Proteomes" id="UP000319769">
    <property type="component" value="Unassembled WGS sequence"/>
</dbReference>
<dbReference type="InterPro" id="IPR036271">
    <property type="entry name" value="Tet_transcr_reg_TetR-rel_C_sf"/>
</dbReference>
<dbReference type="SUPFAM" id="SSF48498">
    <property type="entry name" value="Tetracyclin repressor-like, C-terminal domain"/>
    <property type="match status" value="1"/>
</dbReference>
<dbReference type="SUPFAM" id="SSF46689">
    <property type="entry name" value="Homeodomain-like"/>
    <property type="match status" value="1"/>
</dbReference>
<dbReference type="PROSITE" id="PS50977">
    <property type="entry name" value="HTH_TETR_2"/>
    <property type="match status" value="1"/>
</dbReference>
<dbReference type="GO" id="GO:0003700">
    <property type="term" value="F:DNA-binding transcription factor activity"/>
    <property type="evidence" value="ECO:0007669"/>
    <property type="project" value="TreeGrafter"/>
</dbReference>
<dbReference type="PANTHER" id="PTHR30055:SF234">
    <property type="entry name" value="HTH-TYPE TRANSCRIPTIONAL REGULATOR BETI"/>
    <property type="match status" value="1"/>
</dbReference>
<protein>
    <submittedName>
        <fullName evidence="7">TetR family transcriptional regulator</fullName>
    </submittedName>
</protein>
<dbReference type="Pfam" id="PF13977">
    <property type="entry name" value="TetR_C_6"/>
    <property type="match status" value="1"/>
</dbReference>
<dbReference type="InterPro" id="IPR009057">
    <property type="entry name" value="Homeodomain-like_sf"/>
</dbReference>
<evidence type="ECO:0000259" key="6">
    <source>
        <dbReference type="PROSITE" id="PS50977"/>
    </source>
</evidence>
<evidence type="ECO:0000256" key="5">
    <source>
        <dbReference type="PROSITE-ProRule" id="PRU00335"/>
    </source>
</evidence>
<dbReference type="EMBL" id="VMNW02000006">
    <property type="protein sequence ID" value="KAA9164884.1"/>
    <property type="molecule type" value="Genomic_DNA"/>
</dbReference>
<dbReference type="PANTHER" id="PTHR30055">
    <property type="entry name" value="HTH-TYPE TRANSCRIPTIONAL REGULATOR RUTR"/>
    <property type="match status" value="1"/>
</dbReference>
<dbReference type="RefSeq" id="WP_144760350.1">
    <property type="nucleotide sequence ID" value="NZ_VMNW02000006.1"/>
</dbReference>
<dbReference type="InterPro" id="IPR039538">
    <property type="entry name" value="BetI_C"/>
</dbReference>
<evidence type="ECO:0000256" key="1">
    <source>
        <dbReference type="ARBA" id="ARBA00022491"/>
    </source>
</evidence>